<dbReference type="SUPFAM" id="SSF51730">
    <property type="entry name" value="FAD-linked oxidoreductase"/>
    <property type="match status" value="1"/>
</dbReference>
<keyword evidence="11" id="KW-1185">Reference proteome</keyword>
<organism evidence="10 11">
    <name type="scientific">Saccharomycodes ludwigii</name>
    <dbReference type="NCBI Taxonomy" id="36035"/>
    <lineage>
        <taxon>Eukaryota</taxon>
        <taxon>Fungi</taxon>
        <taxon>Dikarya</taxon>
        <taxon>Ascomycota</taxon>
        <taxon>Saccharomycotina</taxon>
        <taxon>Saccharomycetes</taxon>
        <taxon>Saccharomycodales</taxon>
        <taxon>Saccharomycodaceae</taxon>
        <taxon>Saccharomycodes</taxon>
    </lineage>
</organism>
<dbReference type="InterPro" id="IPR029041">
    <property type="entry name" value="FAD-linked_oxidoreductase-like"/>
</dbReference>
<dbReference type="GO" id="GO:0071949">
    <property type="term" value="F:FAD binding"/>
    <property type="evidence" value="ECO:0007669"/>
    <property type="project" value="TreeGrafter"/>
</dbReference>
<proteinExistence type="inferred from homology"/>
<keyword evidence="7" id="KW-0560">Oxidoreductase</keyword>
<evidence type="ECO:0000256" key="2">
    <source>
        <dbReference type="ARBA" id="ARBA00004777"/>
    </source>
</evidence>
<dbReference type="NCBIfam" id="TIGR00677">
    <property type="entry name" value="fadh2_euk"/>
    <property type="match status" value="1"/>
</dbReference>
<sequence>MKITEKLQRQRTKEPSKPTFSFEFFVPKTLQGVQNLYDRMDRMYLTNPQFIDITWNAGGKVSMNNANTNDLIHTCQSVLGLETCMHLTCTNMPVEKIDEALQKAYDSGCQNILALRGDPPVVDEKAQQSNALKYDGFNYAKDLVKHIRDKYGDYFCIGVAAYPEGHPEENNVDILIDYLEEKVNAGADFIITQMFYDTDSFIEWCGKVRAKGIDIPIIPGIMPIMSYDSFLRRAKWCQINIPKFFLDKLDPVKEDDQAVRLLGTDLVVEMCQKLLDSGYVTHLHMYTMNLEKGSLIILEKLKIIPPLHLTTLTTVNQFAISTEHDDNLPWRKSLNPQRKNEMVRPIFWQRRPYSYVARTSEWEADEFPNGRFGDPNSPAFGGLDLLGSSLIRQSGKNCLQLWGHPTTLKDFGDLIVKYISGDLKCLPWSDTPITSEVDSILHYLKDLNKHLIFTINSQPKVNGLPSNDKVFGWGPKNGFIYQKGYLEFLLPKAELGRFLELVNSNDSLTYYAIDNDSNLYSKDGSEKENADSDNASEIPGSKANSVTWGIFPGREVLQPTIVEKESFLAWKDEFYEILRQWKINFDNHEGNEKSADLINSIINDYILCNVVDNNFISPEQQIYSLLTQLY</sequence>
<evidence type="ECO:0000256" key="5">
    <source>
        <dbReference type="ARBA" id="ARBA00022827"/>
    </source>
</evidence>
<dbReference type="Pfam" id="PF02219">
    <property type="entry name" value="MTHFR"/>
    <property type="match status" value="1"/>
</dbReference>
<dbReference type="InterPro" id="IPR004621">
    <property type="entry name" value="Fadh2_euk"/>
</dbReference>
<dbReference type="Proteomes" id="UP000262825">
    <property type="component" value="Unassembled WGS sequence"/>
</dbReference>
<dbReference type="PANTHER" id="PTHR45754:SF3">
    <property type="entry name" value="METHYLENETETRAHYDROFOLATE REDUCTASE (NADPH)"/>
    <property type="match status" value="1"/>
</dbReference>
<dbReference type="InterPro" id="IPR053806">
    <property type="entry name" value="MTHFR_C"/>
</dbReference>
<evidence type="ECO:0000256" key="3">
    <source>
        <dbReference type="ARBA" id="ARBA00006743"/>
    </source>
</evidence>
<keyword evidence="5" id="KW-0274">FAD</keyword>
<dbReference type="PANTHER" id="PTHR45754">
    <property type="entry name" value="METHYLENETETRAHYDROFOLATE REDUCTASE"/>
    <property type="match status" value="1"/>
</dbReference>
<evidence type="ECO:0000313" key="10">
    <source>
        <dbReference type="EMBL" id="SSD58790.1"/>
    </source>
</evidence>
<dbReference type="FunFam" id="3.20.20.220:FF:000002">
    <property type="entry name" value="Methylenetetrahydrofolate reductase"/>
    <property type="match status" value="1"/>
</dbReference>
<dbReference type="OrthoDB" id="16284at2759"/>
<dbReference type="Pfam" id="PF21895">
    <property type="entry name" value="MTHFR_C"/>
    <property type="match status" value="1"/>
</dbReference>
<keyword evidence="4" id="KW-0285">Flavoprotein</keyword>
<evidence type="ECO:0000256" key="8">
    <source>
        <dbReference type="RuleBase" id="RU004254"/>
    </source>
</evidence>
<dbReference type="GO" id="GO:0035999">
    <property type="term" value="P:tetrahydrofolate interconversion"/>
    <property type="evidence" value="ECO:0007669"/>
    <property type="project" value="UniProtKB-UniPathway"/>
</dbReference>
<evidence type="ECO:0000256" key="4">
    <source>
        <dbReference type="ARBA" id="ARBA00022630"/>
    </source>
</evidence>
<dbReference type="AlphaFoldDB" id="A0A376B3U5"/>
<evidence type="ECO:0000256" key="7">
    <source>
        <dbReference type="ARBA" id="ARBA00023002"/>
    </source>
</evidence>
<dbReference type="GO" id="GO:0009086">
    <property type="term" value="P:methionine biosynthetic process"/>
    <property type="evidence" value="ECO:0007669"/>
    <property type="project" value="TreeGrafter"/>
</dbReference>
<evidence type="ECO:0000259" key="9">
    <source>
        <dbReference type="Pfam" id="PF21895"/>
    </source>
</evidence>
<evidence type="ECO:0000256" key="6">
    <source>
        <dbReference type="ARBA" id="ARBA00022857"/>
    </source>
</evidence>
<protein>
    <submittedName>
        <fullName evidence="10">Probable Methylenetetrahydrofolate reductase 2</fullName>
    </submittedName>
</protein>
<keyword evidence="6" id="KW-0521">NADP</keyword>
<dbReference type="GO" id="GO:0005829">
    <property type="term" value="C:cytosol"/>
    <property type="evidence" value="ECO:0007669"/>
    <property type="project" value="TreeGrafter"/>
</dbReference>
<comment type="pathway">
    <text evidence="2 8">One-carbon metabolism; tetrahydrofolate interconversion.</text>
</comment>
<evidence type="ECO:0000256" key="1">
    <source>
        <dbReference type="ARBA" id="ARBA00001974"/>
    </source>
</evidence>
<dbReference type="EMBL" id="UFAJ01000048">
    <property type="protein sequence ID" value="SSD58790.1"/>
    <property type="molecule type" value="Genomic_DNA"/>
</dbReference>
<dbReference type="Gene3D" id="3.20.20.220">
    <property type="match status" value="1"/>
</dbReference>
<comment type="similarity">
    <text evidence="3">Belongs to the methylenetetrahydrofolate reductase family.</text>
</comment>
<dbReference type="VEuPathDB" id="FungiDB:SCODWIG_00551"/>
<dbReference type="InterPro" id="IPR003171">
    <property type="entry name" value="Mehydrof_redctse-like"/>
</dbReference>
<name>A0A376B3U5_9ASCO</name>
<gene>
    <name evidence="10" type="ORF">SCODWIG_00551</name>
</gene>
<feature type="domain" description="MTHFR SAM-binding regulatory" evidence="9">
    <location>
        <begin position="327"/>
        <end position="617"/>
    </location>
</feature>
<dbReference type="CDD" id="cd00537">
    <property type="entry name" value="MTHFR"/>
    <property type="match status" value="1"/>
</dbReference>
<evidence type="ECO:0000313" key="11">
    <source>
        <dbReference type="Proteomes" id="UP000262825"/>
    </source>
</evidence>
<accession>A0A376B3U5</accession>
<dbReference type="GO" id="GO:0004489">
    <property type="term" value="F:methylenetetrahydrofolate reductase [NAD(P)H] activity"/>
    <property type="evidence" value="ECO:0007669"/>
    <property type="project" value="InterPro"/>
</dbReference>
<dbReference type="UniPathway" id="UPA00193"/>
<reference evidence="11" key="1">
    <citation type="submission" date="2018-06" db="EMBL/GenBank/DDBJ databases">
        <authorList>
            <person name="Guldener U."/>
        </authorList>
    </citation>
    <scope>NUCLEOTIDE SEQUENCE [LARGE SCALE GENOMIC DNA]</scope>
    <source>
        <strain evidence="11">UTAD17</strain>
    </source>
</reference>
<comment type="cofactor">
    <cofactor evidence="1">
        <name>FAD</name>
        <dbReference type="ChEBI" id="CHEBI:57692"/>
    </cofactor>
</comment>